<evidence type="ECO:0000313" key="3">
    <source>
        <dbReference type="Proteomes" id="UP000252405"/>
    </source>
</evidence>
<evidence type="ECO:0000256" key="1">
    <source>
        <dbReference type="SAM" id="Phobius"/>
    </source>
</evidence>
<keyword evidence="1" id="KW-0812">Transmembrane</keyword>
<dbReference type="AlphaFoldDB" id="A0A368TQN2"/>
<evidence type="ECO:0000313" key="2">
    <source>
        <dbReference type="EMBL" id="RCV86918.1"/>
    </source>
</evidence>
<dbReference type="Proteomes" id="UP000252405">
    <property type="component" value="Unassembled WGS sequence"/>
</dbReference>
<organism evidence="2 3">
    <name type="scientific">Billgrantia montanilacus</name>
    <dbReference type="NCBI Taxonomy" id="2282305"/>
    <lineage>
        <taxon>Bacteria</taxon>
        <taxon>Pseudomonadati</taxon>
        <taxon>Pseudomonadota</taxon>
        <taxon>Gammaproteobacteria</taxon>
        <taxon>Oceanospirillales</taxon>
        <taxon>Halomonadaceae</taxon>
        <taxon>Billgrantia</taxon>
    </lineage>
</organism>
<feature type="transmembrane region" description="Helical" evidence="1">
    <location>
        <begin position="105"/>
        <end position="124"/>
    </location>
</feature>
<dbReference type="EMBL" id="QPII01000019">
    <property type="protein sequence ID" value="RCV86918.1"/>
    <property type="molecule type" value="Genomic_DNA"/>
</dbReference>
<keyword evidence="1" id="KW-0472">Membrane</keyword>
<accession>A0A368TQN2</accession>
<comment type="caution">
    <text evidence="2">The sequence shown here is derived from an EMBL/GenBank/DDBJ whole genome shotgun (WGS) entry which is preliminary data.</text>
</comment>
<protein>
    <recommendedName>
        <fullName evidence="4">Copper resistance protein D domain-containing protein</fullName>
    </recommendedName>
</protein>
<reference evidence="2 3" key="1">
    <citation type="submission" date="2018-07" db="EMBL/GenBank/DDBJ databases">
        <title>Halomonas montanilacus sp. nov., isolated from Lake Pengyan on Tibetan Plateau.</title>
        <authorList>
            <person name="Lu H."/>
            <person name="Xing P."/>
            <person name="Wu Q."/>
        </authorList>
    </citation>
    <scope>NUCLEOTIDE SEQUENCE [LARGE SCALE GENOMIC DNA]</scope>
    <source>
        <strain evidence="2 3">PYC7W</strain>
    </source>
</reference>
<dbReference type="RefSeq" id="WP_114480543.1">
    <property type="nucleotide sequence ID" value="NZ_QPII01000019.1"/>
</dbReference>
<proteinExistence type="predicted"/>
<keyword evidence="3" id="KW-1185">Reference proteome</keyword>
<sequence length="126" mass="14349">MNRFRHAWYDPRRWPSLVVFVVALVAVVFLSGVIASIGIRLAGSLAAWRTTMDTAAPLLMGWRLVFYGVITWLWLRYWKPRVLARIGGDRDGGVRARHKLNRIELVSIGFIVVLELMNVANWLGGM</sequence>
<feature type="transmembrane region" description="Helical" evidence="1">
    <location>
        <begin position="59"/>
        <end position="75"/>
    </location>
</feature>
<keyword evidence="1" id="KW-1133">Transmembrane helix</keyword>
<name>A0A368TQN2_9GAMM</name>
<gene>
    <name evidence="2" type="ORF">DU505_19005</name>
</gene>
<evidence type="ECO:0008006" key="4">
    <source>
        <dbReference type="Google" id="ProtNLM"/>
    </source>
</evidence>
<dbReference type="OrthoDB" id="6183448at2"/>